<comment type="caution">
    <text evidence="5">The sequence shown here is derived from an EMBL/GenBank/DDBJ whole genome shotgun (WGS) entry which is preliminary data.</text>
</comment>
<dbReference type="GO" id="GO:0005737">
    <property type="term" value="C:cytoplasm"/>
    <property type="evidence" value="ECO:0007669"/>
    <property type="project" value="UniProtKB-SubCell"/>
</dbReference>
<gene>
    <name evidence="3" type="primary">frr</name>
    <name evidence="5" type="ORF">COT51_00640</name>
</gene>
<dbReference type="SUPFAM" id="SSF55194">
    <property type="entry name" value="Ribosome recycling factor, RRF"/>
    <property type="match status" value="1"/>
</dbReference>
<name>A0A2H0XAA6_UNCKA</name>
<evidence type="ECO:0000256" key="3">
    <source>
        <dbReference type="HAMAP-Rule" id="MF_00040"/>
    </source>
</evidence>
<comment type="function">
    <text evidence="3">Responsible for the release of ribosomes from messenger RNA at the termination of protein biosynthesis. May increase the efficiency of translation by recycling ribosomes from one round of translation to another.</text>
</comment>
<sequence>MTSEDIKDKLNKTVEHLKMELSSIRTGRASISLVENIKVTAYGEEMPLNGVGSVSVPGPQLIVVSPWDKTVIPDIVKGISGANIGITPVVDGDRVRLPIPTLSEERRVQLTKLVGEKTESAKISTRTLRQDAMGAIDEMEKNGVISEDVRFKRREEVEELVKKAGADLDLLAKAKKEELLEI</sequence>
<keyword evidence="2 3" id="KW-0648">Protein biosynthesis</keyword>
<feature type="domain" description="Ribosome recycling factor" evidence="4">
    <location>
        <begin position="17"/>
        <end position="180"/>
    </location>
</feature>
<dbReference type="HAMAP" id="MF_00040">
    <property type="entry name" value="RRF"/>
    <property type="match status" value="1"/>
</dbReference>
<dbReference type="GO" id="GO:0043023">
    <property type="term" value="F:ribosomal large subunit binding"/>
    <property type="evidence" value="ECO:0007669"/>
    <property type="project" value="TreeGrafter"/>
</dbReference>
<dbReference type="PANTHER" id="PTHR20982">
    <property type="entry name" value="RIBOSOME RECYCLING FACTOR"/>
    <property type="match status" value="1"/>
</dbReference>
<comment type="subcellular location">
    <subcellularLocation>
        <location evidence="3">Cytoplasm</location>
    </subcellularLocation>
</comment>
<evidence type="ECO:0000259" key="4">
    <source>
        <dbReference type="Pfam" id="PF01765"/>
    </source>
</evidence>
<accession>A0A2H0XAA6</accession>
<dbReference type="CDD" id="cd00520">
    <property type="entry name" value="RRF"/>
    <property type="match status" value="1"/>
</dbReference>
<dbReference type="Gene3D" id="1.10.132.20">
    <property type="entry name" value="Ribosome-recycling factor"/>
    <property type="match status" value="1"/>
</dbReference>
<dbReference type="InterPro" id="IPR023584">
    <property type="entry name" value="Ribosome_recyc_fac_dom"/>
</dbReference>
<protein>
    <recommendedName>
        <fullName evidence="3">Ribosome-recycling factor</fullName>
        <shortName evidence="3">RRF</shortName>
    </recommendedName>
    <alternativeName>
        <fullName evidence="3">Ribosome-releasing factor</fullName>
    </alternativeName>
</protein>
<evidence type="ECO:0000256" key="2">
    <source>
        <dbReference type="ARBA" id="ARBA00022917"/>
    </source>
</evidence>
<dbReference type="Gene3D" id="3.30.1360.40">
    <property type="match status" value="1"/>
</dbReference>
<dbReference type="FunFam" id="3.30.1360.40:FF:000001">
    <property type="entry name" value="Ribosome-recycling factor"/>
    <property type="match status" value="1"/>
</dbReference>
<evidence type="ECO:0000256" key="1">
    <source>
        <dbReference type="ARBA" id="ARBA00005912"/>
    </source>
</evidence>
<dbReference type="InterPro" id="IPR036191">
    <property type="entry name" value="RRF_sf"/>
</dbReference>
<dbReference type="NCBIfam" id="TIGR00496">
    <property type="entry name" value="frr"/>
    <property type="match status" value="1"/>
</dbReference>
<organism evidence="5 6">
    <name type="scientific">candidate division WWE3 bacterium CG08_land_8_20_14_0_20_41_15</name>
    <dbReference type="NCBI Taxonomy" id="1975086"/>
    <lineage>
        <taxon>Bacteria</taxon>
        <taxon>Katanobacteria</taxon>
    </lineage>
</organism>
<evidence type="ECO:0000313" key="5">
    <source>
        <dbReference type="EMBL" id="PIS21842.1"/>
    </source>
</evidence>
<proteinExistence type="inferred from homology"/>
<dbReference type="Proteomes" id="UP000231098">
    <property type="component" value="Unassembled WGS sequence"/>
</dbReference>
<reference evidence="6" key="1">
    <citation type="submission" date="2017-09" db="EMBL/GenBank/DDBJ databases">
        <title>Depth-based differentiation of microbial function through sediment-hosted aquifers and enrichment of novel symbionts in the deep terrestrial subsurface.</title>
        <authorList>
            <person name="Probst A.J."/>
            <person name="Ladd B."/>
            <person name="Jarett J.K."/>
            <person name="Geller-Mcgrath D.E."/>
            <person name="Sieber C.M.K."/>
            <person name="Emerson J.B."/>
            <person name="Anantharaman K."/>
            <person name="Thomas B.C."/>
            <person name="Malmstrom R."/>
            <person name="Stieglmeier M."/>
            <person name="Klingl A."/>
            <person name="Woyke T."/>
            <person name="Ryan C.M."/>
            <person name="Banfield J.F."/>
        </authorList>
    </citation>
    <scope>NUCLEOTIDE SEQUENCE [LARGE SCALE GENOMIC DNA]</scope>
</reference>
<dbReference type="EMBL" id="PEYV01000012">
    <property type="protein sequence ID" value="PIS21842.1"/>
    <property type="molecule type" value="Genomic_DNA"/>
</dbReference>
<dbReference type="PANTHER" id="PTHR20982:SF3">
    <property type="entry name" value="MITOCHONDRIAL RIBOSOME RECYCLING FACTOR PSEUDO 1"/>
    <property type="match status" value="1"/>
</dbReference>
<evidence type="ECO:0000313" key="6">
    <source>
        <dbReference type="Proteomes" id="UP000231098"/>
    </source>
</evidence>
<comment type="similarity">
    <text evidence="1 3">Belongs to the RRF family.</text>
</comment>
<dbReference type="AlphaFoldDB" id="A0A2H0XAA6"/>
<dbReference type="Pfam" id="PF01765">
    <property type="entry name" value="RRF"/>
    <property type="match status" value="1"/>
</dbReference>
<keyword evidence="3" id="KW-0963">Cytoplasm</keyword>
<dbReference type="InterPro" id="IPR002661">
    <property type="entry name" value="Ribosome_recyc_fac"/>
</dbReference>
<dbReference type="GO" id="GO:0006415">
    <property type="term" value="P:translational termination"/>
    <property type="evidence" value="ECO:0007669"/>
    <property type="project" value="UniProtKB-UniRule"/>
</dbReference>